<proteinExistence type="predicted"/>
<evidence type="ECO:0000313" key="4">
    <source>
        <dbReference type="Proteomes" id="UP000019678"/>
    </source>
</evidence>
<keyword evidence="2" id="KW-1133">Transmembrane helix</keyword>
<reference evidence="3 4" key="1">
    <citation type="submission" date="2013-05" db="EMBL/GenBank/DDBJ databases">
        <title>Genome assembly of Chondromyces apiculatus DSM 436.</title>
        <authorList>
            <person name="Sharma G."/>
            <person name="Khatri I."/>
            <person name="Kaur C."/>
            <person name="Mayilraj S."/>
            <person name="Subramanian S."/>
        </authorList>
    </citation>
    <scope>NUCLEOTIDE SEQUENCE [LARGE SCALE GENOMIC DNA]</scope>
    <source>
        <strain evidence="3 4">DSM 436</strain>
    </source>
</reference>
<name>A0A017SXR3_9BACT</name>
<dbReference type="RefSeq" id="WP_044249462.1">
    <property type="nucleotide sequence ID" value="NZ_ASRX01000082.1"/>
</dbReference>
<gene>
    <name evidence="3" type="ORF">CAP_8346</name>
</gene>
<evidence type="ECO:0000313" key="3">
    <source>
        <dbReference type="EMBL" id="EYF01415.1"/>
    </source>
</evidence>
<comment type="caution">
    <text evidence="3">The sequence shown here is derived from an EMBL/GenBank/DDBJ whole genome shotgun (WGS) entry which is preliminary data.</text>
</comment>
<feature type="compositionally biased region" description="Basic and acidic residues" evidence="1">
    <location>
        <begin position="1"/>
        <end position="20"/>
    </location>
</feature>
<keyword evidence="2" id="KW-0472">Membrane</keyword>
<evidence type="ECO:0000256" key="2">
    <source>
        <dbReference type="SAM" id="Phobius"/>
    </source>
</evidence>
<protein>
    <submittedName>
        <fullName evidence="3">Uncharacterized protein</fullName>
    </submittedName>
</protein>
<feature type="transmembrane region" description="Helical" evidence="2">
    <location>
        <begin position="69"/>
        <end position="93"/>
    </location>
</feature>
<dbReference type="Proteomes" id="UP000019678">
    <property type="component" value="Unassembled WGS sequence"/>
</dbReference>
<feature type="region of interest" description="Disordered" evidence="1">
    <location>
        <begin position="1"/>
        <end position="23"/>
    </location>
</feature>
<accession>A0A017SXR3</accession>
<evidence type="ECO:0000256" key="1">
    <source>
        <dbReference type="SAM" id="MobiDB-lite"/>
    </source>
</evidence>
<dbReference type="AlphaFoldDB" id="A0A017SXR3"/>
<sequence length="126" mass="12687">MNREAHEEREEREALREMEGPRPGVSGVASGLLLVAASVFGGGVLGLVIGVPVDKALTSGHGFSGLGGIVFGTPLGMIVGLVAGVVGVVRLPLAGSRLRLAAVALGVGVACILAMVFAVQTGLMDW</sequence>
<dbReference type="EMBL" id="ASRX01000082">
    <property type="protein sequence ID" value="EYF01415.1"/>
    <property type="molecule type" value="Genomic_DNA"/>
</dbReference>
<feature type="transmembrane region" description="Helical" evidence="2">
    <location>
        <begin position="100"/>
        <end position="123"/>
    </location>
</feature>
<feature type="transmembrane region" description="Helical" evidence="2">
    <location>
        <begin position="25"/>
        <end position="49"/>
    </location>
</feature>
<dbReference type="STRING" id="1192034.CAP_8346"/>
<organism evidence="3 4">
    <name type="scientific">Chondromyces apiculatus DSM 436</name>
    <dbReference type="NCBI Taxonomy" id="1192034"/>
    <lineage>
        <taxon>Bacteria</taxon>
        <taxon>Pseudomonadati</taxon>
        <taxon>Myxococcota</taxon>
        <taxon>Polyangia</taxon>
        <taxon>Polyangiales</taxon>
        <taxon>Polyangiaceae</taxon>
        <taxon>Chondromyces</taxon>
    </lineage>
</organism>
<keyword evidence="4" id="KW-1185">Reference proteome</keyword>
<keyword evidence="2" id="KW-0812">Transmembrane</keyword>